<keyword evidence="2" id="KW-1185">Reference proteome</keyword>
<protein>
    <submittedName>
        <fullName evidence="1">Uncharacterized protein</fullName>
    </submittedName>
</protein>
<dbReference type="Proteomes" id="UP000185678">
    <property type="component" value="Unassembled WGS sequence"/>
</dbReference>
<sequence>MPDVIARLEQALRRNPDCYTGLLIRQRAFHVEKGPSGDQEALALIYADDPGLSKYWYGHVQRHPSKPGFVACLVWTEIFINGDCPETLFARFHYWVKDRLNYEPCTVQYPGDAFHHAPTFAQAVAGMEVIIQRFNLDKRWPPDEMDTQPVEFRILDVYGMENIKDADGCWPPVPMRVVSGIVEEPAESRTCPRLFVSLPPP</sequence>
<organism evidence="1 2">
    <name type="scientific">Insolitispirillum peregrinum</name>
    <dbReference type="NCBI Taxonomy" id="80876"/>
    <lineage>
        <taxon>Bacteria</taxon>
        <taxon>Pseudomonadati</taxon>
        <taxon>Pseudomonadota</taxon>
        <taxon>Alphaproteobacteria</taxon>
        <taxon>Rhodospirillales</taxon>
        <taxon>Novispirillaceae</taxon>
        <taxon>Insolitispirillum</taxon>
    </lineage>
</organism>
<dbReference type="EMBL" id="FTOA01000004">
    <property type="protein sequence ID" value="SIS85135.1"/>
    <property type="molecule type" value="Genomic_DNA"/>
</dbReference>
<name>A0A1N7MGB5_9PROT</name>
<dbReference type="OrthoDB" id="9255888at2"/>
<evidence type="ECO:0000313" key="1">
    <source>
        <dbReference type="EMBL" id="SIS85135.1"/>
    </source>
</evidence>
<reference evidence="1 2" key="1">
    <citation type="submission" date="2017-01" db="EMBL/GenBank/DDBJ databases">
        <authorList>
            <person name="Mah S.A."/>
            <person name="Swanson W.J."/>
            <person name="Moy G.W."/>
            <person name="Vacquier V.D."/>
        </authorList>
    </citation>
    <scope>NUCLEOTIDE SEQUENCE [LARGE SCALE GENOMIC DNA]</scope>
    <source>
        <strain evidence="1 2">DSM 11589</strain>
    </source>
</reference>
<dbReference type="STRING" id="80876.SAMN05421779_104105"/>
<gene>
    <name evidence="1" type="ORF">SAMN05421779_104105</name>
</gene>
<dbReference type="AlphaFoldDB" id="A0A1N7MGB5"/>
<dbReference type="RefSeq" id="WP_076400562.1">
    <property type="nucleotide sequence ID" value="NZ_FTOA01000004.1"/>
</dbReference>
<proteinExistence type="predicted"/>
<accession>A0A1N7MGB5</accession>
<evidence type="ECO:0000313" key="2">
    <source>
        <dbReference type="Proteomes" id="UP000185678"/>
    </source>
</evidence>